<feature type="signal peptide" evidence="1">
    <location>
        <begin position="1"/>
        <end position="19"/>
    </location>
</feature>
<organism evidence="2 3">
    <name type="scientific">Paraflavisolibacter caeni</name>
    <dbReference type="NCBI Taxonomy" id="2982496"/>
    <lineage>
        <taxon>Bacteria</taxon>
        <taxon>Pseudomonadati</taxon>
        <taxon>Bacteroidota</taxon>
        <taxon>Chitinophagia</taxon>
        <taxon>Chitinophagales</taxon>
        <taxon>Chitinophagaceae</taxon>
        <taxon>Paraflavisolibacter</taxon>
    </lineage>
</organism>
<name>A0A9X2Y104_9BACT</name>
<gene>
    <name evidence="2" type="ORF">OCK74_18805</name>
</gene>
<evidence type="ECO:0000313" key="2">
    <source>
        <dbReference type="EMBL" id="MCU7551178.1"/>
    </source>
</evidence>
<dbReference type="PROSITE" id="PS51257">
    <property type="entry name" value="PROKAR_LIPOPROTEIN"/>
    <property type="match status" value="1"/>
</dbReference>
<evidence type="ECO:0000256" key="1">
    <source>
        <dbReference type="SAM" id="SignalP"/>
    </source>
</evidence>
<accession>A0A9X2Y104</accession>
<evidence type="ECO:0000313" key="3">
    <source>
        <dbReference type="Proteomes" id="UP001155483"/>
    </source>
</evidence>
<dbReference type="Proteomes" id="UP001155483">
    <property type="component" value="Unassembled WGS sequence"/>
</dbReference>
<dbReference type="EMBL" id="JAOTIF010000018">
    <property type="protein sequence ID" value="MCU7551178.1"/>
    <property type="molecule type" value="Genomic_DNA"/>
</dbReference>
<proteinExistence type="predicted"/>
<comment type="caution">
    <text evidence="2">The sequence shown here is derived from an EMBL/GenBank/DDBJ whole genome shotgun (WGS) entry which is preliminary data.</text>
</comment>
<sequence>MQLKLFVCLFVLIILAACSTTKVIKLSAANGASKELGYGYGHVKTTNADSSYATYARKLGLDSFVLVRFNHYPYKACLKN</sequence>
<evidence type="ECO:0008006" key="4">
    <source>
        <dbReference type="Google" id="ProtNLM"/>
    </source>
</evidence>
<keyword evidence="1" id="KW-0732">Signal</keyword>
<dbReference type="RefSeq" id="WP_279298617.1">
    <property type="nucleotide sequence ID" value="NZ_JAOTIF010000018.1"/>
</dbReference>
<dbReference type="AlphaFoldDB" id="A0A9X2Y104"/>
<keyword evidence="3" id="KW-1185">Reference proteome</keyword>
<reference evidence="2" key="1">
    <citation type="submission" date="2022-09" db="EMBL/GenBank/DDBJ databases">
        <authorList>
            <person name="Yuan C."/>
            <person name="Ke Z."/>
        </authorList>
    </citation>
    <scope>NUCLEOTIDE SEQUENCE</scope>
    <source>
        <strain evidence="2">LB-8</strain>
    </source>
</reference>
<protein>
    <recommendedName>
        <fullName evidence="4">Lipoprotein</fullName>
    </recommendedName>
</protein>
<reference evidence="2" key="2">
    <citation type="submission" date="2023-04" db="EMBL/GenBank/DDBJ databases">
        <title>Paracnuella aquatica gen. nov., sp. nov., a member of the family Chitinophagaceae isolated from a hot spring.</title>
        <authorList>
            <person name="Wang C."/>
        </authorList>
    </citation>
    <scope>NUCLEOTIDE SEQUENCE</scope>
    <source>
        <strain evidence="2">LB-8</strain>
    </source>
</reference>
<feature type="chain" id="PRO_5040894253" description="Lipoprotein" evidence="1">
    <location>
        <begin position="20"/>
        <end position="80"/>
    </location>
</feature>